<accession>A0A9W7X263</accession>
<dbReference type="EMBL" id="JAFHDT010000002">
    <property type="protein sequence ID" value="KAI7812434.1"/>
    <property type="molecule type" value="Genomic_DNA"/>
</dbReference>
<reference evidence="2" key="1">
    <citation type="submission" date="2021-02" db="EMBL/GenBank/DDBJ databases">
        <title>Comparative genomics reveals that relaxation of natural selection precedes convergent phenotypic evolution of cavefish.</title>
        <authorList>
            <person name="Peng Z."/>
        </authorList>
    </citation>
    <scope>NUCLEOTIDE SEQUENCE</scope>
    <source>
        <tissue evidence="2">Muscle</tissue>
    </source>
</reference>
<dbReference type="PROSITE" id="PS50878">
    <property type="entry name" value="RT_POL"/>
    <property type="match status" value="1"/>
</dbReference>
<dbReference type="SUPFAM" id="SSF56672">
    <property type="entry name" value="DNA/RNA polymerases"/>
    <property type="match status" value="1"/>
</dbReference>
<comment type="caution">
    <text evidence="2">The sequence shown here is derived from an EMBL/GenBank/DDBJ whole genome shotgun (WGS) entry which is preliminary data.</text>
</comment>
<dbReference type="AlphaFoldDB" id="A0A9W7X263"/>
<evidence type="ECO:0000313" key="3">
    <source>
        <dbReference type="Proteomes" id="UP001059041"/>
    </source>
</evidence>
<dbReference type="PANTHER" id="PTHR19446">
    <property type="entry name" value="REVERSE TRANSCRIPTASES"/>
    <property type="match status" value="1"/>
</dbReference>
<evidence type="ECO:0000259" key="1">
    <source>
        <dbReference type="PROSITE" id="PS50878"/>
    </source>
</evidence>
<gene>
    <name evidence="2" type="ORF">IRJ41_001746</name>
</gene>
<dbReference type="InterPro" id="IPR043502">
    <property type="entry name" value="DNA/RNA_pol_sf"/>
</dbReference>
<keyword evidence="3" id="KW-1185">Reference proteome</keyword>
<proteinExistence type="predicted"/>
<dbReference type="CDD" id="cd01650">
    <property type="entry name" value="RT_nLTR_like"/>
    <property type="match status" value="1"/>
</dbReference>
<evidence type="ECO:0000313" key="2">
    <source>
        <dbReference type="EMBL" id="KAI7812434.1"/>
    </source>
</evidence>
<feature type="domain" description="Reverse transcriptase" evidence="1">
    <location>
        <begin position="118"/>
        <end position="369"/>
    </location>
</feature>
<protein>
    <recommendedName>
        <fullName evidence="1">Reverse transcriptase domain-containing protein</fullName>
    </recommendedName>
</protein>
<dbReference type="Proteomes" id="UP001059041">
    <property type="component" value="Linkage Group LG2"/>
</dbReference>
<sequence>MAVKLLNSNITDFWKEVRTLNSCRVSLPCTIDGISGTENIAELWRQHYCSLFNCIQNELYNVGNYQVNEPIVIMSREVDQAISKLPQNKVSGLDNISAEHLKYGSKRIAPLLAVCFTGFLIHSVLPDSMLSVLLVPVIKNKAGKVGNLDNYRPIALASILSKVLEKILLDRLNVFINSTDSQFGFKAKHGTDLCIYALKEIVNKYRDNNSSVFTCFIDASKAFDRVNHAKLFSKMRHRGVPEYIVRILAYWYAHQLMRVKWGNKVSAPFGVGNGVRQGGILSPVLFNLYMDELSEHLNVCKTGCMIGNTLLLNLCSDYGLEHDILYNPDKSVVMICRTKEDKSINFPVFKLSKKSLTVCAKVKYLGHIITERMTDDEDIERQRHVMYMQANILLRKFSFCTDEVKVSLFKAYCTTLYTAHLWCNYRASSLQKLQVAYNDAMRILLRRPRWHSASEMFVSVRVITFKALLRNLMYSFICRLNAAKNEIIVGLSNIGVSTTRYQSKLWRHWYCCIL</sequence>
<dbReference type="InterPro" id="IPR000477">
    <property type="entry name" value="RT_dom"/>
</dbReference>
<dbReference type="Pfam" id="PF00078">
    <property type="entry name" value="RVT_1"/>
    <property type="match status" value="1"/>
</dbReference>
<organism evidence="2 3">
    <name type="scientific">Triplophysa rosa</name>
    <name type="common">Cave loach</name>
    <dbReference type="NCBI Taxonomy" id="992332"/>
    <lineage>
        <taxon>Eukaryota</taxon>
        <taxon>Metazoa</taxon>
        <taxon>Chordata</taxon>
        <taxon>Craniata</taxon>
        <taxon>Vertebrata</taxon>
        <taxon>Euteleostomi</taxon>
        <taxon>Actinopterygii</taxon>
        <taxon>Neopterygii</taxon>
        <taxon>Teleostei</taxon>
        <taxon>Ostariophysi</taxon>
        <taxon>Cypriniformes</taxon>
        <taxon>Nemacheilidae</taxon>
        <taxon>Triplophysa</taxon>
    </lineage>
</organism>
<name>A0A9W7X263_TRIRA</name>